<accession>A0A7S3P704</accession>
<proteinExistence type="predicted"/>
<evidence type="ECO:0000313" key="3">
    <source>
        <dbReference type="EMBL" id="CAE0411965.1"/>
    </source>
</evidence>
<organism evidence="3">
    <name type="scientific">Amphora coffeiformis</name>
    <dbReference type="NCBI Taxonomy" id="265554"/>
    <lineage>
        <taxon>Eukaryota</taxon>
        <taxon>Sar</taxon>
        <taxon>Stramenopiles</taxon>
        <taxon>Ochrophyta</taxon>
        <taxon>Bacillariophyta</taxon>
        <taxon>Bacillariophyceae</taxon>
        <taxon>Bacillariophycidae</taxon>
        <taxon>Thalassiophysales</taxon>
        <taxon>Catenulaceae</taxon>
        <taxon>Amphora</taxon>
    </lineage>
</organism>
<name>A0A7S3P704_9STRA</name>
<protein>
    <recommendedName>
        <fullName evidence="4">CRAL-TRIO domain-containing protein</fullName>
    </recommendedName>
</protein>
<keyword evidence="1" id="KW-0175">Coiled coil</keyword>
<evidence type="ECO:0000256" key="2">
    <source>
        <dbReference type="SAM" id="MobiDB-lite"/>
    </source>
</evidence>
<feature type="region of interest" description="Disordered" evidence="2">
    <location>
        <begin position="352"/>
        <end position="373"/>
    </location>
</feature>
<sequence length="420" mass="47040">MNPTNGWDGGASSSSYGASQGCYDSLFLSISVALHSLDQSERREYDEAVEYDPNLVANETRFWDFLRTENMDAVKAAARIAKYWKYRKVIFGEERWLRPMVQTGNGALSLSDLQQLRTGYAATLKGPDGSPVIVCDMSKNPDTWTEEANARIAYYLMTKLVDDFLGGEGMSFVYVVTSARRKPAEPNPQGWSIIREALPFKVKQVVVAQAYEQWKDELLDSLSFQQACVIGFKMRAHPNRIQGTSVKAVLDKLKAKGIHPSCLPRSLGGTYDYSSFNDWVRMRLSLEEVMASAPIAANMPFRKLPSPQLNLVNNNNNAIAIGQGLWNGQTFHATNNTNSNNLVWVPQTQQQEATVDDSGKRSKVATSPLHNSGLPRVLTMSEQRVELERKNRALRQDNSRLEALLQQAQSVIDSLDRGWH</sequence>
<dbReference type="AlphaFoldDB" id="A0A7S3P704"/>
<dbReference type="EMBL" id="HBIM01011129">
    <property type="protein sequence ID" value="CAE0411965.1"/>
    <property type="molecule type" value="Transcribed_RNA"/>
</dbReference>
<evidence type="ECO:0000256" key="1">
    <source>
        <dbReference type="SAM" id="Coils"/>
    </source>
</evidence>
<reference evidence="3" key="1">
    <citation type="submission" date="2021-01" db="EMBL/GenBank/DDBJ databases">
        <authorList>
            <person name="Corre E."/>
            <person name="Pelletier E."/>
            <person name="Niang G."/>
            <person name="Scheremetjew M."/>
            <person name="Finn R."/>
            <person name="Kale V."/>
            <person name="Holt S."/>
            <person name="Cochrane G."/>
            <person name="Meng A."/>
            <person name="Brown T."/>
            <person name="Cohen L."/>
        </authorList>
    </citation>
    <scope>NUCLEOTIDE SEQUENCE</scope>
    <source>
        <strain evidence="3">CCMP127</strain>
    </source>
</reference>
<evidence type="ECO:0008006" key="4">
    <source>
        <dbReference type="Google" id="ProtNLM"/>
    </source>
</evidence>
<gene>
    <name evidence="3" type="ORF">ACOF00016_LOCUS9247</name>
</gene>
<feature type="coiled-coil region" evidence="1">
    <location>
        <begin position="377"/>
        <end position="411"/>
    </location>
</feature>